<name>A0AAI8PD29_9PSED</name>
<protein>
    <submittedName>
        <fullName evidence="2">DUF262 domain-containing protein</fullName>
    </submittedName>
</protein>
<dbReference type="AlphaFoldDB" id="A0AAI8PD29"/>
<evidence type="ECO:0000259" key="1">
    <source>
        <dbReference type="Pfam" id="PF03235"/>
    </source>
</evidence>
<gene>
    <name evidence="2" type="ORF">DZC75_19485</name>
</gene>
<proteinExistence type="predicted"/>
<dbReference type="PANTHER" id="PTHR39639:SF1">
    <property type="entry name" value="DUF262 DOMAIN-CONTAINING PROTEIN"/>
    <property type="match status" value="1"/>
</dbReference>
<dbReference type="InterPro" id="IPR004919">
    <property type="entry name" value="GmrSD_N"/>
</dbReference>
<accession>A0AAI8PD29</accession>
<keyword evidence="3" id="KW-1185">Reference proteome</keyword>
<sequence length="348" mass="39281">MPLTSKQISQIQSQLESKRKTVSFDSYDLSVRQILDMVESDAIFVPPEYQRQFIWEPERQSVLIESVFLGIPVPSLFMATNPDSTWEVVDGVQRLGSLSHFVGTAALLERIKRDSPLVIKGVDKLNHLDGVKFDDLPKSIQLHFLTRPVRVTVLNDRSDLAVRFDLFERLNTGGVSLTAQEIRNCVYRGPFNEDIKALASLDTFRSVVRVKDSKGANGTYEELVLRFFAYLDGYDKFNHLVKDFLNDYMNKRRNVKVTAAERAVFEQTMDLLHAAFPNGISRGRTVTPVNLYEAFAVGVALALRQGTAVDSNKLPPLIDDKTLKTYTGAGSNQRKYVVGRIEFVRDAL</sequence>
<evidence type="ECO:0000313" key="2">
    <source>
        <dbReference type="EMBL" id="AXO90076.1"/>
    </source>
</evidence>
<evidence type="ECO:0000313" key="3">
    <source>
        <dbReference type="Proteomes" id="UP000258127"/>
    </source>
</evidence>
<dbReference type="REBASE" id="267674">
    <property type="entry name" value="Ppa1880ORF19480P"/>
</dbReference>
<dbReference type="Proteomes" id="UP000258127">
    <property type="component" value="Chromosome"/>
</dbReference>
<dbReference type="EMBL" id="CP031641">
    <property type="protein sequence ID" value="AXO90076.1"/>
    <property type="molecule type" value="Genomic_DNA"/>
</dbReference>
<dbReference type="RefSeq" id="WP_116889404.1">
    <property type="nucleotide sequence ID" value="NZ_CP031641.1"/>
</dbReference>
<dbReference type="PANTHER" id="PTHR39639">
    <property type="entry name" value="CHROMOSOME 16, WHOLE GENOME SHOTGUN SEQUENCE"/>
    <property type="match status" value="1"/>
</dbReference>
<organism evidence="2 3">
    <name type="scientific">Pseudomonas parafulva</name>
    <dbReference type="NCBI Taxonomy" id="157782"/>
    <lineage>
        <taxon>Bacteria</taxon>
        <taxon>Pseudomonadati</taxon>
        <taxon>Pseudomonadota</taxon>
        <taxon>Gammaproteobacteria</taxon>
        <taxon>Pseudomonadales</taxon>
        <taxon>Pseudomonadaceae</taxon>
        <taxon>Pseudomonas</taxon>
    </lineage>
</organism>
<dbReference type="Pfam" id="PF03235">
    <property type="entry name" value="GmrSD_N"/>
    <property type="match status" value="1"/>
</dbReference>
<reference evidence="2 3" key="1">
    <citation type="submission" date="2018-08" db="EMBL/GenBank/DDBJ databases">
        <authorList>
            <person name="Lee Y."/>
            <person name="Kakembo D."/>
        </authorList>
    </citation>
    <scope>NUCLEOTIDE SEQUENCE [LARGE SCALE GENOMIC DNA]</scope>
    <source>
        <strain evidence="2 3">JBCS1880</strain>
    </source>
</reference>
<feature type="domain" description="GmrSD restriction endonucleases N-terminal" evidence="1">
    <location>
        <begin position="34"/>
        <end position="186"/>
    </location>
</feature>